<evidence type="ECO:0000256" key="1">
    <source>
        <dbReference type="SAM" id="MobiDB-lite"/>
    </source>
</evidence>
<evidence type="ECO:0000313" key="2">
    <source>
        <dbReference type="EMBL" id="CAB1127593.1"/>
    </source>
</evidence>
<dbReference type="EMBL" id="LR778114">
    <property type="protein sequence ID" value="CAB1127593.1"/>
    <property type="molecule type" value="Genomic_DNA"/>
</dbReference>
<name>A0A6F8ZD79_9FIRM</name>
<evidence type="ECO:0000313" key="3">
    <source>
        <dbReference type="Proteomes" id="UP000503399"/>
    </source>
</evidence>
<organism evidence="2 3">
    <name type="scientific">Candidatus Hydrogenisulfobacillus filiaventi</name>
    <dbReference type="NCBI Taxonomy" id="2707344"/>
    <lineage>
        <taxon>Bacteria</taxon>
        <taxon>Bacillati</taxon>
        <taxon>Bacillota</taxon>
        <taxon>Clostridia</taxon>
        <taxon>Eubacteriales</taxon>
        <taxon>Clostridiales Family XVII. Incertae Sedis</taxon>
        <taxon>Candidatus Hydrogenisulfobacillus</taxon>
    </lineage>
</organism>
<reference evidence="2 3" key="1">
    <citation type="submission" date="2020-02" db="EMBL/GenBank/DDBJ databases">
        <authorList>
            <person name="Hogendoorn C."/>
        </authorList>
    </citation>
    <scope>NUCLEOTIDE SEQUENCE [LARGE SCALE GENOMIC DNA]</scope>
    <source>
        <strain evidence="2">R501</strain>
    </source>
</reference>
<gene>
    <name evidence="2" type="ORF">R50_0087</name>
</gene>
<dbReference type="AlphaFoldDB" id="A0A6F8ZD79"/>
<sequence length="49" mass="5188">MQGPGALPDPAASGRVVHPDPGAAARYDTLYQEYRHLVDTAVGHWQAGS</sequence>
<dbReference type="Proteomes" id="UP000503399">
    <property type="component" value="Chromosome"/>
</dbReference>
<keyword evidence="3" id="KW-1185">Reference proteome</keyword>
<feature type="region of interest" description="Disordered" evidence="1">
    <location>
        <begin position="1"/>
        <end position="22"/>
    </location>
</feature>
<accession>A0A6F8ZD79</accession>
<proteinExistence type="predicted"/>
<protein>
    <submittedName>
        <fullName evidence="2">Uncharacterized protein</fullName>
    </submittedName>
</protein>
<dbReference type="KEGG" id="hfv:R50_0087"/>